<dbReference type="Gene3D" id="3.10.20.80">
    <property type="entry name" value="Translation initiation factor 3 (IF-3), N-terminal domain"/>
    <property type="match status" value="1"/>
</dbReference>
<keyword evidence="3" id="KW-0648">Protein biosynthesis</keyword>
<dbReference type="InterPro" id="IPR019815">
    <property type="entry name" value="Translation_initiation_fac_3_C"/>
</dbReference>
<dbReference type="Pfam" id="PF05198">
    <property type="entry name" value="IF3_N"/>
    <property type="match status" value="1"/>
</dbReference>
<protein>
    <recommendedName>
        <fullName evidence="4">Translation initiation factor IF-3</fullName>
    </recommendedName>
</protein>
<reference evidence="8" key="1">
    <citation type="submission" date="2017-09" db="EMBL/GenBank/DDBJ databases">
        <title>Depth-based differentiation of microbial function through sediment-hosted aquifers and enrichment of novel symbionts in the deep terrestrial subsurface.</title>
        <authorList>
            <person name="Probst A.J."/>
            <person name="Ladd B."/>
            <person name="Jarett J.K."/>
            <person name="Geller-Mcgrath D.E."/>
            <person name="Sieber C.M.K."/>
            <person name="Emerson J.B."/>
            <person name="Anantharaman K."/>
            <person name="Thomas B.C."/>
            <person name="Malmstrom R."/>
            <person name="Stieglmeier M."/>
            <person name="Klingl A."/>
            <person name="Woyke T."/>
            <person name="Ryan C.M."/>
            <person name="Banfield J.F."/>
        </authorList>
    </citation>
    <scope>NUCLEOTIDE SEQUENCE [LARGE SCALE GENOMIC DNA]</scope>
</reference>
<dbReference type="SUPFAM" id="SSF54364">
    <property type="entry name" value="Translation initiation factor IF3, N-terminal domain"/>
    <property type="match status" value="1"/>
</dbReference>
<evidence type="ECO:0000256" key="1">
    <source>
        <dbReference type="ARBA" id="ARBA00005439"/>
    </source>
</evidence>
<name>A0A2H0TJY7_9BACT</name>
<dbReference type="EMBL" id="PFCK01000007">
    <property type="protein sequence ID" value="PIR71856.1"/>
    <property type="molecule type" value="Genomic_DNA"/>
</dbReference>
<evidence type="ECO:0000313" key="8">
    <source>
        <dbReference type="Proteomes" id="UP000228909"/>
    </source>
</evidence>
<feature type="domain" description="Translation initiation factor 3 C-terminal" evidence="5">
    <location>
        <begin position="83"/>
        <end position="168"/>
    </location>
</feature>
<dbReference type="AlphaFoldDB" id="A0A2H0TJY7"/>
<sequence>MLKRPLVNNQIRAREVRLIDETGKQLGIVPFEEAARLAIERKLDLVQVTEKVIPPVCKLMDYGKYLYWLRKKERAAKASRGSELKGIRLGFNISLHDLETRARQAEKFLKKGNKVRIEMQLRGREKALGEFAKGKINQFLEILEKLIPIKIERELKRESRGFTMIISKQ</sequence>
<dbReference type="GO" id="GO:0032790">
    <property type="term" value="P:ribosome disassembly"/>
    <property type="evidence" value="ECO:0007669"/>
    <property type="project" value="TreeGrafter"/>
</dbReference>
<evidence type="ECO:0000256" key="3">
    <source>
        <dbReference type="ARBA" id="ARBA00022917"/>
    </source>
</evidence>
<comment type="caution">
    <text evidence="7">The sequence shown here is derived from an EMBL/GenBank/DDBJ whole genome shotgun (WGS) entry which is preliminary data.</text>
</comment>
<evidence type="ECO:0000259" key="6">
    <source>
        <dbReference type="Pfam" id="PF05198"/>
    </source>
</evidence>
<feature type="domain" description="Translation initiation factor 3 N-terminal" evidence="6">
    <location>
        <begin position="7"/>
        <end position="76"/>
    </location>
</feature>
<evidence type="ECO:0000256" key="4">
    <source>
        <dbReference type="NCBIfam" id="TIGR00168"/>
    </source>
</evidence>
<keyword evidence="2 7" id="KW-0396">Initiation factor</keyword>
<dbReference type="GO" id="GO:0005829">
    <property type="term" value="C:cytosol"/>
    <property type="evidence" value="ECO:0007669"/>
    <property type="project" value="TreeGrafter"/>
</dbReference>
<dbReference type="NCBIfam" id="TIGR00168">
    <property type="entry name" value="infC"/>
    <property type="match status" value="1"/>
</dbReference>
<dbReference type="PANTHER" id="PTHR10938:SF0">
    <property type="entry name" value="TRANSLATION INITIATION FACTOR IF-3, MITOCHONDRIAL"/>
    <property type="match status" value="1"/>
</dbReference>
<dbReference type="Gene3D" id="3.30.110.10">
    <property type="entry name" value="Translation initiation factor 3 (IF-3), C-terminal domain"/>
    <property type="match status" value="1"/>
</dbReference>
<organism evidence="7 8">
    <name type="scientific">Candidatus Nealsonbacteria bacterium CG10_big_fil_rev_8_21_14_0_10_37_25</name>
    <dbReference type="NCBI Taxonomy" id="1974711"/>
    <lineage>
        <taxon>Bacteria</taxon>
        <taxon>Candidatus Nealsoniibacteriota</taxon>
    </lineage>
</organism>
<evidence type="ECO:0000313" key="7">
    <source>
        <dbReference type="EMBL" id="PIR71856.1"/>
    </source>
</evidence>
<dbReference type="InterPro" id="IPR001288">
    <property type="entry name" value="Translation_initiation_fac_3"/>
</dbReference>
<dbReference type="Proteomes" id="UP000228909">
    <property type="component" value="Unassembled WGS sequence"/>
</dbReference>
<comment type="similarity">
    <text evidence="1">Belongs to the IF-3 family.</text>
</comment>
<dbReference type="InterPro" id="IPR036788">
    <property type="entry name" value="T_IF-3_C_sf"/>
</dbReference>
<dbReference type="InterPro" id="IPR019814">
    <property type="entry name" value="Translation_initiation_fac_3_N"/>
</dbReference>
<dbReference type="GO" id="GO:0016020">
    <property type="term" value="C:membrane"/>
    <property type="evidence" value="ECO:0007669"/>
    <property type="project" value="TreeGrafter"/>
</dbReference>
<dbReference type="PANTHER" id="PTHR10938">
    <property type="entry name" value="TRANSLATION INITIATION FACTOR IF-3"/>
    <property type="match status" value="1"/>
</dbReference>
<gene>
    <name evidence="7" type="primary">infC</name>
    <name evidence="7" type="ORF">COU43_00120</name>
</gene>
<dbReference type="SUPFAM" id="SSF55200">
    <property type="entry name" value="Translation initiation factor IF3, C-terminal domain"/>
    <property type="match status" value="1"/>
</dbReference>
<dbReference type="InterPro" id="IPR036787">
    <property type="entry name" value="T_IF-3_N_sf"/>
</dbReference>
<dbReference type="GO" id="GO:0003743">
    <property type="term" value="F:translation initiation factor activity"/>
    <property type="evidence" value="ECO:0007669"/>
    <property type="project" value="UniProtKB-UniRule"/>
</dbReference>
<evidence type="ECO:0000259" key="5">
    <source>
        <dbReference type="Pfam" id="PF00707"/>
    </source>
</evidence>
<proteinExistence type="inferred from homology"/>
<dbReference type="GO" id="GO:0043022">
    <property type="term" value="F:ribosome binding"/>
    <property type="evidence" value="ECO:0007669"/>
    <property type="project" value="TreeGrafter"/>
</dbReference>
<evidence type="ECO:0000256" key="2">
    <source>
        <dbReference type="ARBA" id="ARBA00022540"/>
    </source>
</evidence>
<dbReference type="Pfam" id="PF00707">
    <property type="entry name" value="IF3_C"/>
    <property type="match status" value="1"/>
</dbReference>
<accession>A0A2H0TJY7</accession>